<feature type="transmembrane region" description="Helical" evidence="1">
    <location>
        <begin position="146"/>
        <end position="165"/>
    </location>
</feature>
<keyword evidence="3" id="KW-1185">Reference proteome</keyword>
<keyword evidence="1" id="KW-1133">Transmembrane helix</keyword>
<feature type="transmembrane region" description="Helical" evidence="1">
    <location>
        <begin position="218"/>
        <end position="239"/>
    </location>
</feature>
<feature type="transmembrane region" description="Helical" evidence="1">
    <location>
        <begin position="177"/>
        <end position="198"/>
    </location>
</feature>
<accession>A0ABP6SJ84</accession>
<protein>
    <submittedName>
        <fullName evidence="2">Uncharacterized protein</fullName>
    </submittedName>
</protein>
<dbReference type="Proteomes" id="UP001499990">
    <property type="component" value="Unassembled WGS sequence"/>
</dbReference>
<evidence type="ECO:0000256" key="1">
    <source>
        <dbReference type="SAM" id="Phobius"/>
    </source>
</evidence>
<feature type="transmembrane region" description="Helical" evidence="1">
    <location>
        <begin position="120"/>
        <end position="140"/>
    </location>
</feature>
<evidence type="ECO:0000313" key="3">
    <source>
        <dbReference type="Proteomes" id="UP001499990"/>
    </source>
</evidence>
<name>A0ABP6SJ84_9ACTN</name>
<comment type="caution">
    <text evidence="2">The sequence shown here is derived from an EMBL/GenBank/DDBJ whole genome shotgun (WGS) entry which is preliminary data.</text>
</comment>
<dbReference type="EMBL" id="BAAAYL010000001">
    <property type="protein sequence ID" value="GAA3377285.1"/>
    <property type="molecule type" value="Genomic_DNA"/>
</dbReference>
<reference evidence="3" key="1">
    <citation type="journal article" date="2019" name="Int. J. Syst. Evol. Microbiol.">
        <title>The Global Catalogue of Microorganisms (GCM) 10K type strain sequencing project: providing services to taxonomists for standard genome sequencing and annotation.</title>
        <authorList>
            <consortium name="The Broad Institute Genomics Platform"/>
            <consortium name="The Broad Institute Genome Sequencing Center for Infectious Disease"/>
            <person name="Wu L."/>
            <person name="Ma J."/>
        </authorList>
    </citation>
    <scope>NUCLEOTIDE SEQUENCE [LARGE SCALE GENOMIC DNA]</scope>
    <source>
        <strain evidence="3">JCM 9651</strain>
    </source>
</reference>
<evidence type="ECO:0000313" key="2">
    <source>
        <dbReference type="EMBL" id="GAA3377285.1"/>
    </source>
</evidence>
<organism evidence="2 3">
    <name type="scientific">Streptomyces sannanensis</name>
    <dbReference type="NCBI Taxonomy" id="285536"/>
    <lineage>
        <taxon>Bacteria</taxon>
        <taxon>Bacillati</taxon>
        <taxon>Actinomycetota</taxon>
        <taxon>Actinomycetes</taxon>
        <taxon>Kitasatosporales</taxon>
        <taxon>Streptomycetaceae</taxon>
        <taxon>Streptomyces</taxon>
    </lineage>
</organism>
<gene>
    <name evidence="2" type="ORF">GCM10020367_52370</name>
</gene>
<keyword evidence="1" id="KW-0812">Transmembrane</keyword>
<proteinExistence type="predicted"/>
<keyword evidence="1" id="KW-0472">Membrane</keyword>
<sequence>MPFTARFLARMTAVNTVEAAMRLAAQAFLAALPFLIVVAAFAPGSMQNLLADSLSDVTGISGKSLDEVRKAFTAQGTAQQSYGAVGALVTLVSATAYSRALQRICERCWNLPRAGVRPGLWRWLLWLLVWLAVLLVQAPLRDGLGAGSGLGLVLSFLSAVLMWWWTQHLLLVGRIGWAPLVPGALLTGTGVVLCGYVSRLVMPRTLDRSLAEFGPLGAVFTMLSWLIAVYVVVVVALTLGQVVATSRPFAVLLGSPRRGRRPRSAD</sequence>